<evidence type="ECO:0000256" key="1">
    <source>
        <dbReference type="ARBA" id="ARBA00004167"/>
    </source>
</evidence>
<dbReference type="eggNOG" id="COG3763">
    <property type="taxonomic scope" value="Bacteria"/>
</dbReference>
<dbReference type="AlphaFoldDB" id="W6AJK9"/>
<reference evidence="7 8" key="1">
    <citation type="journal article" date="2014" name="Genome Biol. Evol.">
        <title>Molecular evolution of the substrate utilization strategies and putative virulence factors in mosquito-associated Spiroplasma species.</title>
        <authorList>
            <person name="Chang T.H."/>
            <person name="Lo W.S."/>
            <person name="Ku C."/>
            <person name="Chen L.L."/>
            <person name="Kuo C.H."/>
        </authorList>
    </citation>
    <scope>NUCLEOTIDE SEQUENCE [LARGE SCALE GENOMIC DNA]</scope>
    <source>
        <strain evidence="7">Ar-1343</strain>
    </source>
</reference>
<sequence length="72" mass="8213">MLEWYWVLIIVILALVVGGFSGFFITKKIVKKQLRDNPPINEAQIRAMYMSMGRKPSEADIKRTMNAVKKGA</sequence>
<dbReference type="GO" id="GO:0016020">
    <property type="term" value="C:membrane"/>
    <property type="evidence" value="ECO:0007669"/>
    <property type="project" value="UniProtKB-SubCell"/>
</dbReference>
<dbReference type="InterPro" id="IPR005359">
    <property type="entry name" value="UPF0154"/>
</dbReference>
<evidence type="ECO:0000256" key="2">
    <source>
        <dbReference type="ARBA" id="ARBA00006694"/>
    </source>
</evidence>
<dbReference type="HOGENOM" id="CLU_180108_1_0_14"/>
<gene>
    <name evidence="7" type="ORF">SSABA_v1c05020</name>
</gene>
<keyword evidence="4 6" id="KW-1133">Transmembrane helix</keyword>
<evidence type="ECO:0000256" key="5">
    <source>
        <dbReference type="ARBA" id="ARBA00023136"/>
    </source>
</evidence>
<accession>W6AJK9</accession>
<keyword evidence="3 6" id="KW-0812">Transmembrane</keyword>
<comment type="similarity">
    <text evidence="2">Belongs to the UPF0154 family.</text>
</comment>
<keyword evidence="5 6" id="KW-0472">Membrane</keyword>
<keyword evidence="8" id="KW-1185">Reference proteome</keyword>
<dbReference type="STRING" id="1276257.SSABA_v1c05020"/>
<dbReference type="KEGG" id="ssab:SSABA_v1c05020"/>
<dbReference type="PATRIC" id="fig|1276257.3.peg.512"/>
<dbReference type="Pfam" id="PF03672">
    <property type="entry name" value="UPF0154"/>
    <property type="match status" value="1"/>
</dbReference>
<name>W6AJK9_9MOLU</name>
<evidence type="ECO:0000313" key="8">
    <source>
        <dbReference type="Proteomes" id="UP000019265"/>
    </source>
</evidence>
<comment type="subcellular location">
    <subcellularLocation>
        <location evidence="1">Membrane</location>
        <topology evidence="1">Single-pass membrane protein</topology>
    </subcellularLocation>
</comment>
<protein>
    <submittedName>
        <fullName evidence="7">Uncharacterized protein</fullName>
    </submittedName>
</protein>
<feature type="transmembrane region" description="Helical" evidence="6">
    <location>
        <begin position="6"/>
        <end position="25"/>
    </location>
</feature>
<evidence type="ECO:0000256" key="6">
    <source>
        <dbReference type="SAM" id="Phobius"/>
    </source>
</evidence>
<dbReference type="EMBL" id="CP006934">
    <property type="protein sequence ID" value="AHI53909.1"/>
    <property type="molecule type" value="Genomic_DNA"/>
</dbReference>
<organism evidence="7 8">
    <name type="scientific">Spiroplasma sabaudiense Ar-1343</name>
    <dbReference type="NCBI Taxonomy" id="1276257"/>
    <lineage>
        <taxon>Bacteria</taxon>
        <taxon>Bacillati</taxon>
        <taxon>Mycoplasmatota</taxon>
        <taxon>Mollicutes</taxon>
        <taxon>Entomoplasmatales</taxon>
        <taxon>Spiroplasmataceae</taxon>
        <taxon>Spiroplasma</taxon>
    </lineage>
</organism>
<proteinExistence type="inferred from homology"/>
<evidence type="ECO:0000313" key="7">
    <source>
        <dbReference type="EMBL" id="AHI53909.1"/>
    </source>
</evidence>
<evidence type="ECO:0000256" key="3">
    <source>
        <dbReference type="ARBA" id="ARBA00022692"/>
    </source>
</evidence>
<evidence type="ECO:0000256" key="4">
    <source>
        <dbReference type="ARBA" id="ARBA00022989"/>
    </source>
</evidence>
<dbReference type="Proteomes" id="UP000019265">
    <property type="component" value="Chromosome"/>
</dbReference>
<dbReference type="RefSeq" id="WP_038673642.1">
    <property type="nucleotide sequence ID" value="NZ_CP006934.1"/>
</dbReference>